<organism evidence="1 2">
    <name type="scientific">Protopolystoma xenopodis</name>
    <dbReference type="NCBI Taxonomy" id="117903"/>
    <lineage>
        <taxon>Eukaryota</taxon>
        <taxon>Metazoa</taxon>
        <taxon>Spiralia</taxon>
        <taxon>Lophotrochozoa</taxon>
        <taxon>Platyhelminthes</taxon>
        <taxon>Monogenea</taxon>
        <taxon>Polyopisthocotylea</taxon>
        <taxon>Polystomatidea</taxon>
        <taxon>Polystomatidae</taxon>
        <taxon>Protopolystoma</taxon>
    </lineage>
</organism>
<dbReference type="AlphaFoldDB" id="A0A3S5C5C4"/>
<comment type="caution">
    <text evidence="1">The sequence shown here is derived from an EMBL/GenBank/DDBJ whole genome shotgun (WGS) entry which is preliminary data.</text>
</comment>
<accession>A0A3S5C5C4</accession>
<dbReference type="InterPro" id="IPR029033">
    <property type="entry name" value="His_PPase_superfam"/>
</dbReference>
<dbReference type="EMBL" id="CAAALY010252192">
    <property type="protein sequence ID" value="VEL36418.1"/>
    <property type="molecule type" value="Genomic_DNA"/>
</dbReference>
<reference evidence="1" key="1">
    <citation type="submission" date="2018-11" db="EMBL/GenBank/DDBJ databases">
        <authorList>
            <consortium name="Pathogen Informatics"/>
        </authorList>
    </citation>
    <scope>NUCLEOTIDE SEQUENCE</scope>
</reference>
<keyword evidence="2" id="KW-1185">Reference proteome</keyword>
<proteinExistence type="predicted"/>
<dbReference type="Gene3D" id="3.40.50.1240">
    <property type="entry name" value="Phosphoglycerate mutase-like"/>
    <property type="match status" value="1"/>
</dbReference>
<evidence type="ECO:0000313" key="2">
    <source>
        <dbReference type="Proteomes" id="UP000784294"/>
    </source>
</evidence>
<protein>
    <submittedName>
        <fullName evidence="1">Uncharacterized protein</fullName>
    </submittedName>
</protein>
<sequence>MCPRGYGVSNIAFRRLGPGKLDCKLARTPGCQIRVEPALFEWLAWYTGRRPNFLTPAELCSHGYPVDTNYRPVGTFSASVATSLSSSYAVVPRVRDAGLPSSAVETSTILVSPHETICQYYERTEQLAHALLAVHTEPGAQFVHKSCFHRLHFIFSLSHSVVHHFLFNH</sequence>
<dbReference type="OrthoDB" id="414418at2759"/>
<evidence type="ECO:0000313" key="1">
    <source>
        <dbReference type="EMBL" id="VEL36418.1"/>
    </source>
</evidence>
<name>A0A3S5C5C4_9PLAT</name>
<gene>
    <name evidence="1" type="ORF">PXEA_LOCUS29858</name>
</gene>
<dbReference type="Proteomes" id="UP000784294">
    <property type="component" value="Unassembled WGS sequence"/>
</dbReference>